<dbReference type="AlphaFoldDB" id="A0A7M7MI42"/>
<feature type="transmembrane region" description="Helical" evidence="5">
    <location>
        <begin position="155"/>
        <end position="175"/>
    </location>
</feature>
<evidence type="ECO:0000256" key="2">
    <source>
        <dbReference type="ARBA" id="ARBA00022692"/>
    </source>
</evidence>
<reference evidence="7" key="1">
    <citation type="submission" date="2021-01" db="UniProtKB">
        <authorList>
            <consortium name="EnsemblMetazoa"/>
        </authorList>
    </citation>
    <scope>IDENTIFICATION</scope>
</reference>
<dbReference type="GeneID" id="111252231"/>
<keyword evidence="2 5" id="KW-0812">Transmembrane</keyword>
<evidence type="ECO:0000259" key="6">
    <source>
        <dbReference type="PROSITE" id="PS50262"/>
    </source>
</evidence>
<dbReference type="EnsemblMetazoa" id="XM_022809722">
    <property type="protein sequence ID" value="XP_022665457"/>
    <property type="gene ID" value="LOC111252231"/>
</dbReference>
<sequence>MGPVTPLYAETLITASDSISPELPEDLYELAEFRFGFRSARAAVNIVAIALSITILASSRWLHRPASPLFILILHVLFVNTLIAFIHVLFYAETVAIDKPALRQFHCAALLAQFVTATAFFVAALNLLTVGIIHAIELYRPVIWIHTTMLSKHRAFGVIILEWFGAALLFAYFYLPRPDFTSAACQSHPTDLFDIDVLLIVTTVVMAPFGLSWLLYCALIISLCCQSSRYTDASRNHLYTSLYVLITFSIGFLPDLVFAILFCEHCPLYGSHWDGYYLAMAADMVRAALMSTKFLLDPIICIWRIWEVRSSLREMLSCWEGNGVDGAKDRAESPEGNGRSISTVSTSIIGFYE</sequence>
<evidence type="ECO:0000313" key="8">
    <source>
        <dbReference type="Proteomes" id="UP000594260"/>
    </source>
</evidence>
<name>A0A7M7MI42_VARDE</name>
<evidence type="ECO:0000256" key="5">
    <source>
        <dbReference type="SAM" id="Phobius"/>
    </source>
</evidence>
<dbReference type="RefSeq" id="XP_022665457.1">
    <property type="nucleotide sequence ID" value="XM_022809722.1"/>
</dbReference>
<dbReference type="KEGG" id="vde:111252231"/>
<dbReference type="OrthoDB" id="6509034at2759"/>
<feature type="transmembrane region" description="Helical" evidence="5">
    <location>
        <begin position="242"/>
        <end position="262"/>
    </location>
</feature>
<evidence type="ECO:0000256" key="3">
    <source>
        <dbReference type="ARBA" id="ARBA00022989"/>
    </source>
</evidence>
<dbReference type="CDD" id="cd00637">
    <property type="entry name" value="7tm_classA_rhodopsin-like"/>
    <property type="match status" value="1"/>
</dbReference>
<proteinExistence type="predicted"/>
<keyword evidence="8" id="KW-1185">Reference proteome</keyword>
<feature type="transmembrane region" description="Helical" evidence="5">
    <location>
        <begin position="110"/>
        <end position="134"/>
    </location>
</feature>
<organism evidence="7 8">
    <name type="scientific">Varroa destructor</name>
    <name type="common">Honeybee mite</name>
    <dbReference type="NCBI Taxonomy" id="109461"/>
    <lineage>
        <taxon>Eukaryota</taxon>
        <taxon>Metazoa</taxon>
        <taxon>Ecdysozoa</taxon>
        <taxon>Arthropoda</taxon>
        <taxon>Chelicerata</taxon>
        <taxon>Arachnida</taxon>
        <taxon>Acari</taxon>
        <taxon>Parasitiformes</taxon>
        <taxon>Mesostigmata</taxon>
        <taxon>Gamasina</taxon>
        <taxon>Dermanyssoidea</taxon>
        <taxon>Varroidae</taxon>
        <taxon>Varroa</taxon>
    </lineage>
</organism>
<dbReference type="Gene3D" id="1.20.1070.10">
    <property type="entry name" value="Rhodopsin 7-helix transmembrane proteins"/>
    <property type="match status" value="1"/>
</dbReference>
<dbReference type="Proteomes" id="UP000594260">
    <property type="component" value="Unplaced"/>
</dbReference>
<keyword evidence="4 5" id="KW-0472">Membrane</keyword>
<dbReference type="SUPFAM" id="SSF81321">
    <property type="entry name" value="Family A G protein-coupled receptor-like"/>
    <property type="match status" value="1"/>
</dbReference>
<dbReference type="InParanoid" id="A0A7M7MI42"/>
<keyword evidence="3 5" id="KW-1133">Transmembrane helix</keyword>
<evidence type="ECO:0000256" key="1">
    <source>
        <dbReference type="ARBA" id="ARBA00004370"/>
    </source>
</evidence>
<evidence type="ECO:0000313" key="7">
    <source>
        <dbReference type="EnsemblMetazoa" id="XP_022665457"/>
    </source>
</evidence>
<comment type="subcellular location">
    <subcellularLocation>
        <location evidence="1">Membrane</location>
    </subcellularLocation>
</comment>
<feature type="transmembrane region" description="Helical" evidence="5">
    <location>
        <begin position="195"/>
        <end position="221"/>
    </location>
</feature>
<dbReference type="PROSITE" id="PS50262">
    <property type="entry name" value="G_PROTEIN_RECEP_F1_2"/>
    <property type="match status" value="1"/>
</dbReference>
<feature type="transmembrane region" description="Helical" evidence="5">
    <location>
        <begin position="42"/>
        <end position="62"/>
    </location>
</feature>
<evidence type="ECO:0000256" key="4">
    <source>
        <dbReference type="ARBA" id="ARBA00023136"/>
    </source>
</evidence>
<feature type="domain" description="G-protein coupled receptors family 1 profile" evidence="6">
    <location>
        <begin position="48"/>
        <end position="301"/>
    </location>
</feature>
<accession>A0A7M7MI42</accession>
<dbReference type="InterPro" id="IPR017452">
    <property type="entry name" value="GPCR_Rhodpsn_7TM"/>
</dbReference>
<dbReference type="GO" id="GO:0016020">
    <property type="term" value="C:membrane"/>
    <property type="evidence" value="ECO:0007669"/>
    <property type="project" value="UniProtKB-SubCell"/>
</dbReference>
<protein>
    <recommendedName>
        <fullName evidence="6">G-protein coupled receptors family 1 profile domain-containing protein</fullName>
    </recommendedName>
</protein>
<feature type="transmembrane region" description="Helical" evidence="5">
    <location>
        <begin position="69"/>
        <end position="90"/>
    </location>
</feature>